<organism evidence="2 3">
    <name type="scientific">Toxocara canis</name>
    <name type="common">Canine roundworm</name>
    <dbReference type="NCBI Taxonomy" id="6265"/>
    <lineage>
        <taxon>Eukaryota</taxon>
        <taxon>Metazoa</taxon>
        <taxon>Ecdysozoa</taxon>
        <taxon>Nematoda</taxon>
        <taxon>Chromadorea</taxon>
        <taxon>Rhabditida</taxon>
        <taxon>Spirurina</taxon>
        <taxon>Ascaridomorpha</taxon>
        <taxon>Ascaridoidea</taxon>
        <taxon>Toxocaridae</taxon>
        <taxon>Toxocara</taxon>
    </lineage>
</organism>
<proteinExistence type="predicted"/>
<name>A0A183TVL2_TOXCA</name>
<reference evidence="1 2" key="2">
    <citation type="submission" date="2018-11" db="EMBL/GenBank/DDBJ databases">
        <authorList>
            <consortium name="Pathogen Informatics"/>
        </authorList>
    </citation>
    <scope>NUCLEOTIDE SEQUENCE [LARGE SCALE GENOMIC DNA]</scope>
</reference>
<evidence type="ECO:0000313" key="1">
    <source>
        <dbReference type="EMBL" id="VDM23958.1"/>
    </source>
</evidence>
<reference evidence="3" key="1">
    <citation type="submission" date="2016-06" db="UniProtKB">
        <authorList>
            <consortium name="WormBaseParasite"/>
        </authorList>
    </citation>
    <scope>IDENTIFICATION</scope>
</reference>
<protein>
    <submittedName>
        <fullName evidence="1 3">Uncharacterized protein</fullName>
    </submittedName>
</protein>
<evidence type="ECO:0000313" key="2">
    <source>
        <dbReference type="Proteomes" id="UP000050794"/>
    </source>
</evidence>
<keyword evidence="2" id="KW-1185">Reference proteome</keyword>
<dbReference type="EMBL" id="UYWY01000115">
    <property type="protein sequence ID" value="VDM23958.1"/>
    <property type="molecule type" value="Genomic_DNA"/>
</dbReference>
<evidence type="ECO:0000313" key="3">
    <source>
        <dbReference type="WBParaSite" id="TCNE_0000028101-mRNA-1"/>
    </source>
</evidence>
<gene>
    <name evidence="1" type="ORF">TCNE_LOCUS282</name>
</gene>
<dbReference type="WBParaSite" id="TCNE_0000028101-mRNA-1">
    <property type="protein sequence ID" value="TCNE_0000028101-mRNA-1"/>
    <property type="gene ID" value="TCNE_0000028101"/>
</dbReference>
<dbReference type="Proteomes" id="UP000050794">
    <property type="component" value="Unassembled WGS sequence"/>
</dbReference>
<sequence>MERYACALSVNIPQGAPKRKHWDIDEGLRYYLVPEVHSVSPDRLDSCPTIVQGSIAYTSPDVPFILLIAYYSPSIARPKMYVKPFMVVRNYWISLLNRSTRAEMVYWAYWRTTAKYKYHVQPGPLPDRLPPPLPRF</sequence>
<dbReference type="AlphaFoldDB" id="A0A183TVL2"/>
<accession>A0A183TVL2</accession>